<dbReference type="EMBL" id="JBIRUQ010000006">
    <property type="protein sequence ID" value="MFI1463663.1"/>
    <property type="molecule type" value="Genomic_DNA"/>
</dbReference>
<dbReference type="GeneID" id="93507528"/>
<comment type="caution">
    <text evidence="1">The sequence shown here is derived from an EMBL/GenBank/DDBJ whole genome shotgun (WGS) entry which is preliminary data.</text>
</comment>
<name>A0ABW7TVB7_9NOCA</name>
<accession>A0ABW7TVB7</accession>
<keyword evidence="2" id="KW-1185">Reference proteome</keyword>
<gene>
    <name evidence="1" type="ORF">ACH4WX_23335</name>
</gene>
<dbReference type="Proteomes" id="UP001611263">
    <property type="component" value="Unassembled WGS sequence"/>
</dbReference>
<sequence length="115" mass="12446">MSTLHALCTVLLTVALSGFAVIAIGCIWPTDPPLLSADTRTAPHSTRHPVESVPASMSWTCALPGVPLDLDDAYNALRHHRAHDCPRRRIAYATLIAHGCLVPDAHRPSRRTVVP</sequence>
<reference evidence="1 2" key="1">
    <citation type="submission" date="2024-10" db="EMBL/GenBank/DDBJ databases">
        <title>The Natural Products Discovery Center: Release of the First 8490 Sequenced Strains for Exploring Actinobacteria Biosynthetic Diversity.</title>
        <authorList>
            <person name="Kalkreuter E."/>
            <person name="Kautsar S.A."/>
            <person name="Yang D."/>
            <person name="Bader C.D."/>
            <person name="Teijaro C.N."/>
            <person name="Fluegel L."/>
            <person name="Davis C.M."/>
            <person name="Simpson J.R."/>
            <person name="Lauterbach L."/>
            <person name="Steele A.D."/>
            <person name="Gui C."/>
            <person name="Meng S."/>
            <person name="Li G."/>
            <person name="Viehrig K."/>
            <person name="Ye F."/>
            <person name="Su P."/>
            <person name="Kiefer A.F."/>
            <person name="Nichols A."/>
            <person name="Cepeda A.J."/>
            <person name="Yan W."/>
            <person name="Fan B."/>
            <person name="Jiang Y."/>
            <person name="Adhikari A."/>
            <person name="Zheng C.-J."/>
            <person name="Schuster L."/>
            <person name="Cowan T.M."/>
            <person name="Smanski M.J."/>
            <person name="Chevrette M.G."/>
            <person name="De Carvalho L.P.S."/>
            <person name="Shen B."/>
        </authorList>
    </citation>
    <scope>NUCLEOTIDE SEQUENCE [LARGE SCALE GENOMIC DNA]</scope>
    <source>
        <strain evidence="1 2">NPDC020568</strain>
    </source>
</reference>
<evidence type="ECO:0008006" key="3">
    <source>
        <dbReference type="Google" id="ProtNLM"/>
    </source>
</evidence>
<organism evidence="1 2">
    <name type="scientific">Nocardia carnea</name>
    <dbReference type="NCBI Taxonomy" id="37328"/>
    <lineage>
        <taxon>Bacteria</taxon>
        <taxon>Bacillati</taxon>
        <taxon>Actinomycetota</taxon>
        <taxon>Actinomycetes</taxon>
        <taxon>Mycobacteriales</taxon>
        <taxon>Nocardiaceae</taxon>
        <taxon>Nocardia</taxon>
    </lineage>
</organism>
<evidence type="ECO:0000313" key="2">
    <source>
        <dbReference type="Proteomes" id="UP001611263"/>
    </source>
</evidence>
<protein>
    <recommendedName>
        <fullName evidence="3">Lipoprotein</fullName>
    </recommendedName>
</protein>
<evidence type="ECO:0000313" key="1">
    <source>
        <dbReference type="EMBL" id="MFI1463663.1"/>
    </source>
</evidence>
<dbReference type="RefSeq" id="WP_033246404.1">
    <property type="nucleotide sequence ID" value="NZ_JBIRUQ010000006.1"/>
</dbReference>
<proteinExistence type="predicted"/>